<evidence type="ECO:0000313" key="11">
    <source>
        <dbReference type="Proteomes" id="UP000267342"/>
    </source>
</evidence>
<dbReference type="Pfam" id="PF01546">
    <property type="entry name" value="Peptidase_M20"/>
    <property type="match status" value="1"/>
</dbReference>
<dbReference type="Proteomes" id="UP000267342">
    <property type="component" value="Chromosome"/>
</dbReference>
<keyword evidence="6" id="KW-0464">Manganese</keyword>
<comment type="cofactor">
    <cofactor evidence="7">
        <name>Zn(2+)</name>
        <dbReference type="ChEBI" id="CHEBI:29105"/>
    </cofactor>
    <text evidence="7">Binds 2 Zn(2+) ions per subunit.</text>
</comment>
<evidence type="ECO:0000256" key="7">
    <source>
        <dbReference type="PIRSR" id="PIRSR001235-1"/>
    </source>
</evidence>
<dbReference type="PIRSF" id="PIRSF001235">
    <property type="entry name" value="Amidase_carbamoylase"/>
    <property type="match status" value="1"/>
</dbReference>
<feature type="domain" description="Peptidase M20 dimerisation" evidence="9">
    <location>
        <begin position="210"/>
        <end position="307"/>
    </location>
</feature>
<dbReference type="Pfam" id="PF07687">
    <property type="entry name" value="M20_dimer"/>
    <property type="match status" value="1"/>
</dbReference>
<comment type="similarity">
    <text evidence="2">Belongs to the peptidase M20 family.</text>
</comment>
<dbReference type="NCBIfam" id="TIGR01879">
    <property type="entry name" value="hydantase"/>
    <property type="match status" value="1"/>
</dbReference>
<feature type="binding site" evidence="8">
    <location>
        <position position="285"/>
    </location>
    <ligand>
        <name>allantoate</name>
        <dbReference type="ChEBI" id="CHEBI:17536"/>
    </ligand>
</feature>
<dbReference type="InterPro" id="IPR001261">
    <property type="entry name" value="ArgE/DapE_CS"/>
</dbReference>
<keyword evidence="7" id="KW-0862">Zinc</keyword>
<proteinExistence type="inferred from homology"/>
<dbReference type="OrthoDB" id="9808195at2"/>
<protein>
    <submittedName>
        <fullName evidence="10">Amidase, hydantoinase/carbamoylase family</fullName>
    </submittedName>
</protein>
<dbReference type="CDD" id="cd03884">
    <property type="entry name" value="M20_bAS"/>
    <property type="match status" value="1"/>
</dbReference>
<comment type="cofactor">
    <cofactor evidence="1">
        <name>Mn(2+)</name>
        <dbReference type="ChEBI" id="CHEBI:29035"/>
    </cofactor>
</comment>
<dbReference type="GO" id="GO:0016813">
    <property type="term" value="F:hydrolase activity, acting on carbon-nitrogen (but not peptide) bonds, in linear amidines"/>
    <property type="evidence" value="ECO:0007669"/>
    <property type="project" value="InterPro"/>
</dbReference>
<dbReference type="InterPro" id="IPR002933">
    <property type="entry name" value="Peptidase_M20"/>
</dbReference>
<gene>
    <name evidence="10" type="ORF">ZBT109_1489</name>
</gene>
<feature type="binding site" evidence="7">
    <location>
        <position position="90"/>
    </location>
    <ligand>
        <name>Zn(2+)</name>
        <dbReference type="ChEBI" id="CHEBI:29105"/>
        <label>1</label>
    </ligand>
</feature>
<keyword evidence="5" id="KW-0378">Hydrolase</keyword>
<evidence type="ECO:0000256" key="2">
    <source>
        <dbReference type="ARBA" id="ARBA00006153"/>
    </source>
</evidence>
<feature type="binding site" evidence="8">
    <location>
        <position position="214"/>
    </location>
    <ligand>
        <name>allantoate</name>
        <dbReference type="ChEBI" id="CHEBI:17536"/>
    </ligand>
</feature>
<dbReference type="SUPFAM" id="SSF53187">
    <property type="entry name" value="Zn-dependent exopeptidases"/>
    <property type="match status" value="1"/>
</dbReference>
<comment type="subunit">
    <text evidence="3">Homodimer.</text>
</comment>
<dbReference type="STRING" id="1123510.GCA_000620025_00488"/>
<evidence type="ECO:0000313" key="10">
    <source>
        <dbReference type="EMBL" id="BBG30249.1"/>
    </source>
</evidence>
<organism evidence="10 11">
    <name type="scientific">Zymobacter palmae</name>
    <dbReference type="NCBI Taxonomy" id="33074"/>
    <lineage>
        <taxon>Bacteria</taxon>
        <taxon>Pseudomonadati</taxon>
        <taxon>Pseudomonadota</taxon>
        <taxon>Gammaproteobacteria</taxon>
        <taxon>Oceanospirillales</taxon>
        <taxon>Halomonadaceae</taxon>
        <taxon>Zymobacter group</taxon>
        <taxon>Zymobacter</taxon>
    </lineage>
</organism>
<dbReference type="PROSITE" id="PS00758">
    <property type="entry name" value="ARGE_DAPE_CPG2_1"/>
    <property type="match status" value="1"/>
</dbReference>
<accession>A0A348HF47</accession>
<dbReference type="AlphaFoldDB" id="A0A348HF47"/>
<name>A0A348HF47_9GAMM</name>
<dbReference type="InterPro" id="IPR036264">
    <property type="entry name" value="Bact_exopeptidase_dim_dom"/>
</dbReference>
<evidence type="ECO:0000256" key="6">
    <source>
        <dbReference type="ARBA" id="ARBA00023211"/>
    </source>
</evidence>
<evidence type="ECO:0000259" key="9">
    <source>
        <dbReference type="Pfam" id="PF07687"/>
    </source>
</evidence>
<dbReference type="PANTHER" id="PTHR32494:SF19">
    <property type="entry name" value="ALLANTOATE DEIMINASE-RELATED"/>
    <property type="match status" value="1"/>
</dbReference>
<feature type="binding site" evidence="8">
    <location>
        <position position="272"/>
    </location>
    <ligand>
        <name>allantoate</name>
        <dbReference type="ChEBI" id="CHEBI:17536"/>
    </ligand>
</feature>
<feature type="binding site" evidence="7">
    <location>
        <position position="90"/>
    </location>
    <ligand>
        <name>Zn(2+)</name>
        <dbReference type="ChEBI" id="CHEBI:29105"/>
        <label>2</label>
    </ligand>
</feature>
<keyword evidence="11" id="KW-1185">Reference proteome</keyword>
<keyword evidence="4 7" id="KW-0479">Metal-binding</keyword>
<dbReference type="NCBIfam" id="NF006775">
    <property type="entry name" value="PRK09290.2-5"/>
    <property type="match status" value="1"/>
</dbReference>
<feature type="binding site" evidence="7">
    <location>
        <position position="79"/>
    </location>
    <ligand>
        <name>Zn(2+)</name>
        <dbReference type="ChEBI" id="CHEBI:29105"/>
        <label>1</label>
    </ligand>
</feature>
<dbReference type="PANTHER" id="PTHR32494">
    <property type="entry name" value="ALLANTOATE DEIMINASE-RELATED"/>
    <property type="match status" value="1"/>
</dbReference>
<evidence type="ECO:0000256" key="8">
    <source>
        <dbReference type="PIRSR" id="PIRSR001235-2"/>
    </source>
</evidence>
<dbReference type="Gene3D" id="3.30.70.360">
    <property type="match status" value="1"/>
</dbReference>
<dbReference type="GO" id="GO:0046872">
    <property type="term" value="F:metal ion binding"/>
    <property type="evidence" value="ECO:0007669"/>
    <property type="project" value="UniProtKB-KW"/>
</dbReference>
<dbReference type="EMBL" id="AP018933">
    <property type="protein sequence ID" value="BBG30249.1"/>
    <property type="molecule type" value="Genomic_DNA"/>
</dbReference>
<sequence length="419" mass="43998">MIHDAASVMQACDRLAAISARSDGIERVYLSDEHARCHALVAPWFEAAGLMTWQDAAGNLCGRMEGASDGLPAVMLGSHLDTVPCAGRYDGILGVMIALAVVERFKAARHTLPFALEVVGFGDEEGVRFGSTLLGSQAIAGGWNARWWGLEDAEGITLTEAFTSFGLVPERIAEAARRPDALVAYLEAHIEQGPYLEAQARPLGVVTAIAGARRFDVECAGHAGHAGTTPMTMRQDALCAASEAVLAIENAARKHGCVATVGKLDTVAGAVNVVPGLVRFSVDIRAQDDALRDQAWAEITAAFESIGAARRVAFSNRETHCAAAVGCAPELQSAIARGIRSVTGEKEPLRLVSGAGHDAMAMANLTDVGMLFLRCAGGISHHPDESVLEEDVALAIDAMVATVSALAETHKVQIETATV</sequence>
<dbReference type="RefSeq" id="WP_027705824.1">
    <property type="nucleotide sequence ID" value="NZ_AP018933.1"/>
</dbReference>
<feature type="binding site" evidence="7">
    <location>
        <position position="189"/>
    </location>
    <ligand>
        <name>Zn(2+)</name>
        <dbReference type="ChEBI" id="CHEBI:29105"/>
        <label>1</label>
    </ligand>
</feature>
<dbReference type="InterPro" id="IPR011650">
    <property type="entry name" value="Peptidase_M20_dimer"/>
</dbReference>
<feature type="binding site" evidence="7">
    <location>
        <position position="381"/>
    </location>
    <ligand>
        <name>Zn(2+)</name>
        <dbReference type="ChEBI" id="CHEBI:29105"/>
        <label>2</label>
    </ligand>
</feature>
<evidence type="ECO:0000256" key="5">
    <source>
        <dbReference type="ARBA" id="ARBA00022801"/>
    </source>
</evidence>
<dbReference type="Gene3D" id="3.40.630.10">
    <property type="entry name" value="Zn peptidases"/>
    <property type="match status" value="1"/>
</dbReference>
<evidence type="ECO:0000256" key="3">
    <source>
        <dbReference type="ARBA" id="ARBA00011738"/>
    </source>
</evidence>
<feature type="binding site" evidence="7">
    <location>
        <position position="125"/>
    </location>
    <ligand>
        <name>Zn(2+)</name>
        <dbReference type="ChEBI" id="CHEBI:29105"/>
        <label>2</label>
    </ligand>
</feature>
<evidence type="ECO:0000256" key="1">
    <source>
        <dbReference type="ARBA" id="ARBA00001936"/>
    </source>
</evidence>
<dbReference type="SUPFAM" id="SSF55031">
    <property type="entry name" value="Bacterial exopeptidase dimerisation domain"/>
    <property type="match status" value="1"/>
</dbReference>
<evidence type="ECO:0000256" key="4">
    <source>
        <dbReference type="ARBA" id="ARBA00022723"/>
    </source>
</evidence>
<reference evidence="10 11" key="1">
    <citation type="submission" date="2018-09" db="EMBL/GenBank/DDBJ databases">
        <title>Zymobacter palmae IAM14233 (=T109) whole genome analysis.</title>
        <authorList>
            <person name="Yanase H."/>
        </authorList>
    </citation>
    <scope>NUCLEOTIDE SEQUENCE [LARGE SCALE GENOMIC DNA]</scope>
    <source>
        <strain evidence="10 11">IAM14233</strain>
    </source>
</reference>
<dbReference type="KEGG" id="zpl:ZBT109_1489"/>
<dbReference type="InterPro" id="IPR010158">
    <property type="entry name" value="Amidase_Cbmase"/>
</dbReference>